<sequence>MLVFNASAASKVDNTTIYDTFLGRLGPSLRHLTYLAYYMPLTAANKLNSLVPPSLPKHVSRGLTSLSYALFAEDENFIIPTRLVADEQSNTKASSEQSSQFPENLEEVFLPVTMTNLPVGSQECDSALDMMKKQIDSIVPLQRLRCLTLVPSSLEARMDLFRTEITPTRGRDYVAIVRFFIEQFLSTYIGFRMVDPCFASPPKLKWIFYGLREENQLCFLVRWESTGPPEPNIYLPNVTNIMDLKASLKSEGDYIHSRKISSFIYV</sequence>
<dbReference type="Proteomes" id="UP001365542">
    <property type="component" value="Unassembled WGS sequence"/>
</dbReference>
<reference evidence="1 2" key="1">
    <citation type="submission" date="2019-10" db="EMBL/GenBank/DDBJ databases">
        <authorList>
            <person name="Palmer J.M."/>
        </authorList>
    </citation>
    <scope>NUCLEOTIDE SEQUENCE [LARGE SCALE GENOMIC DNA]</scope>
    <source>
        <strain evidence="1 2">TWF694</strain>
    </source>
</reference>
<evidence type="ECO:0000313" key="1">
    <source>
        <dbReference type="EMBL" id="KAK6539196.1"/>
    </source>
</evidence>
<name>A0AAV9XC56_9PEZI</name>
<dbReference type="EMBL" id="JAVHJO010000006">
    <property type="protein sequence ID" value="KAK6539196.1"/>
    <property type="molecule type" value="Genomic_DNA"/>
</dbReference>
<protein>
    <submittedName>
        <fullName evidence="1">Uncharacterized protein</fullName>
    </submittedName>
</protein>
<evidence type="ECO:0000313" key="2">
    <source>
        <dbReference type="Proteomes" id="UP001365542"/>
    </source>
</evidence>
<accession>A0AAV9XC56</accession>
<keyword evidence="2" id="KW-1185">Reference proteome</keyword>
<dbReference type="AlphaFoldDB" id="A0AAV9XC56"/>
<gene>
    <name evidence="1" type="ORF">TWF694_009438</name>
</gene>
<proteinExistence type="predicted"/>
<organism evidence="1 2">
    <name type="scientific">Orbilia ellipsospora</name>
    <dbReference type="NCBI Taxonomy" id="2528407"/>
    <lineage>
        <taxon>Eukaryota</taxon>
        <taxon>Fungi</taxon>
        <taxon>Dikarya</taxon>
        <taxon>Ascomycota</taxon>
        <taxon>Pezizomycotina</taxon>
        <taxon>Orbiliomycetes</taxon>
        <taxon>Orbiliales</taxon>
        <taxon>Orbiliaceae</taxon>
        <taxon>Orbilia</taxon>
    </lineage>
</organism>
<comment type="caution">
    <text evidence="1">The sequence shown here is derived from an EMBL/GenBank/DDBJ whole genome shotgun (WGS) entry which is preliminary data.</text>
</comment>